<accession>A0ABZ0I279</accession>
<protein>
    <submittedName>
        <fullName evidence="4">YegP family protein</fullName>
    </submittedName>
</protein>
<evidence type="ECO:0000259" key="3">
    <source>
        <dbReference type="Pfam" id="PF07411"/>
    </source>
</evidence>
<keyword evidence="5" id="KW-1185">Reference proteome</keyword>
<dbReference type="PANTHER" id="PTHR40606:SF1">
    <property type="entry name" value="UPF0339 PROTEIN YEGP"/>
    <property type="match status" value="1"/>
</dbReference>
<dbReference type="Gene3D" id="2.30.29.80">
    <property type="match status" value="1"/>
</dbReference>
<evidence type="ECO:0000256" key="2">
    <source>
        <dbReference type="SAM" id="MobiDB-lite"/>
    </source>
</evidence>
<dbReference type="RefSeq" id="WP_407347908.1">
    <property type="nucleotide sequence ID" value="NZ_CP136864.1"/>
</dbReference>
<feature type="domain" description="DUF1508" evidence="3">
    <location>
        <begin position="12"/>
        <end position="57"/>
    </location>
</feature>
<reference evidence="4 5" key="1">
    <citation type="submission" date="2023-10" db="EMBL/GenBank/DDBJ databases">
        <title>Two novel species belonging to the OM43/NOR5 clade.</title>
        <authorList>
            <person name="Park M."/>
        </authorList>
    </citation>
    <scope>NUCLEOTIDE SEQUENCE [LARGE SCALE GENOMIC DNA]</scope>
    <source>
        <strain evidence="4 5">IMCC43200</strain>
    </source>
</reference>
<dbReference type="PANTHER" id="PTHR40606">
    <property type="match status" value="1"/>
</dbReference>
<feature type="domain" description="DUF1508" evidence="3">
    <location>
        <begin position="62"/>
        <end position="108"/>
    </location>
</feature>
<proteinExistence type="inferred from homology"/>
<dbReference type="InterPro" id="IPR010879">
    <property type="entry name" value="DUF1508"/>
</dbReference>
<dbReference type="SUPFAM" id="SSF160113">
    <property type="entry name" value="YegP-like"/>
    <property type="match status" value="2"/>
</dbReference>
<evidence type="ECO:0000313" key="5">
    <source>
        <dbReference type="Proteomes" id="UP001626537"/>
    </source>
</evidence>
<evidence type="ECO:0000313" key="4">
    <source>
        <dbReference type="EMBL" id="WOJ93260.1"/>
    </source>
</evidence>
<feature type="region of interest" description="Disordered" evidence="2">
    <location>
        <begin position="118"/>
        <end position="202"/>
    </location>
</feature>
<evidence type="ECO:0000256" key="1">
    <source>
        <dbReference type="ARBA" id="ARBA00007576"/>
    </source>
</evidence>
<dbReference type="InterPro" id="IPR051141">
    <property type="entry name" value="UPF0339_domain"/>
</dbReference>
<dbReference type="InterPro" id="IPR036913">
    <property type="entry name" value="YegP-like_sf"/>
</dbReference>
<dbReference type="Pfam" id="PF07411">
    <property type="entry name" value="DUF1508"/>
    <property type="match status" value="2"/>
</dbReference>
<sequence>MAGKFELKKGKTGKFSFNLKSGNGQVVFTSQTYDNKRSATAGIASVKKNADKDARYERKSSTKGQPYFVMKATNGQVVGKSQMYSNAVSMEKGIKSVGLNAPSADTVDLTVEAPKAKAAPKKKAAAKKAKAAPKKKAVAKKAKAAPKKAKAAAKKVAKKAKAAPKKAKAAAKKVVKKVKAAPKKAKAAAKKKAPAKAKAKKK</sequence>
<dbReference type="EMBL" id="CP136864">
    <property type="protein sequence ID" value="WOJ93260.1"/>
    <property type="molecule type" value="Genomic_DNA"/>
</dbReference>
<organism evidence="4 5">
    <name type="scientific">Congregibacter variabilis</name>
    <dbReference type="NCBI Taxonomy" id="3081200"/>
    <lineage>
        <taxon>Bacteria</taxon>
        <taxon>Pseudomonadati</taxon>
        <taxon>Pseudomonadota</taxon>
        <taxon>Gammaproteobacteria</taxon>
        <taxon>Cellvibrionales</taxon>
        <taxon>Halieaceae</taxon>
        <taxon>Congregibacter</taxon>
    </lineage>
</organism>
<name>A0ABZ0I279_9GAMM</name>
<gene>
    <name evidence="4" type="ORF">R0135_15965</name>
</gene>
<comment type="similarity">
    <text evidence="1">Belongs to the UPF0339 family. Duplicated subfamily.</text>
</comment>
<dbReference type="Proteomes" id="UP001626537">
    <property type="component" value="Chromosome"/>
</dbReference>